<dbReference type="KEGG" id="msil:METEAL_05350"/>
<organism evidence="1 2">
    <name type="scientific">Mesoterricola silvestris</name>
    <dbReference type="NCBI Taxonomy" id="2927979"/>
    <lineage>
        <taxon>Bacteria</taxon>
        <taxon>Pseudomonadati</taxon>
        <taxon>Acidobacteriota</taxon>
        <taxon>Holophagae</taxon>
        <taxon>Holophagales</taxon>
        <taxon>Holophagaceae</taxon>
        <taxon>Mesoterricola</taxon>
    </lineage>
</organism>
<evidence type="ECO:0000313" key="2">
    <source>
        <dbReference type="Proteomes" id="UP001238179"/>
    </source>
</evidence>
<dbReference type="PANTHER" id="PTHR30528:SF0">
    <property type="entry name" value="CYTOPLASMIC PROTEIN"/>
    <property type="match status" value="1"/>
</dbReference>
<protein>
    <recommendedName>
        <fullName evidence="3">Winged helix-turn-helix domain-containing protein</fullName>
    </recommendedName>
</protein>
<evidence type="ECO:0000313" key="1">
    <source>
        <dbReference type="EMBL" id="BDU71361.1"/>
    </source>
</evidence>
<name>A0AA48K7P4_9BACT</name>
<proteinExistence type="predicted"/>
<keyword evidence="2" id="KW-1185">Reference proteome</keyword>
<evidence type="ECO:0008006" key="3">
    <source>
        <dbReference type="Google" id="ProtNLM"/>
    </source>
</evidence>
<accession>A0AA48K7P4</accession>
<dbReference type="Pfam" id="PF06224">
    <property type="entry name" value="AlkZ-like"/>
    <property type="match status" value="1"/>
</dbReference>
<gene>
    <name evidence="1" type="ORF">METEAL_05350</name>
</gene>
<sequence length="391" mass="44401">MPRKPEPVTQAQARRLLLAAQGLLGPPPADLDTLIRQLGYVQMDSINVVERAHHLILGSRLEGYAPADFDALFLGERRLFEHWTHDASAIPLAWYPHWKVRFPRSRARILQNAWWRERVGDRVDELLDLVLERIRAEGPLRSADFEHKQDKGASAWWGWKPQKAALEFLWHAGELAVARRVNFHKVYDLPERVFPAAHALPATTLAKHREWACSTALERLGVATPRELAAYYDALEPAEAARWCAAAAKAGRVRPVETEDGRPAFAVEDWKARLAEPSDRTVLLCPFDPILRDRARALRLFDFDFRFEAFVPEAKRQYGYYVLPILEGEALVGRLDPKFHRDKGVLEIKGLWFEKGIRATRARKAAVSRAAETLAARIGARDVQWTGPGAI</sequence>
<dbReference type="Proteomes" id="UP001238179">
    <property type="component" value="Chromosome"/>
</dbReference>
<dbReference type="InterPro" id="IPR009351">
    <property type="entry name" value="AlkZ-like"/>
</dbReference>
<dbReference type="RefSeq" id="WP_316414250.1">
    <property type="nucleotide sequence ID" value="NZ_AP027080.1"/>
</dbReference>
<reference evidence="2" key="1">
    <citation type="journal article" date="2023" name="Int. J. Syst. Evol. Microbiol.">
        <title>Mesoterricola silvestris gen. nov., sp. nov., Mesoterricola sediminis sp. nov., Geothrix oryzae sp. nov., Geothrix edaphica sp. nov., Geothrix rubra sp. nov., and Geothrix limicola sp. nov., six novel members of Acidobacteriota isolated from soils.</title>
        <authorList>
            <person name="Itoh H."/>
            <person name="Sugisawa Y."/>
            <person name="Mise K."/>
            <person name="Xu Z."/>
            <person name="Kuniyasu M."/>
            <person name="Ushijima N."/>
            <person name="Kawano K."/>
            <person name="Kobayashi E."/>
            <person name="Shiratori Y."/>
            <person name="Masuda Y."/>
            <person name="Senoo K."/>
        </authorList>
    </citation>
    <scope>NUCLEOTIDE SEQUENCE [LARGE SCALE GENOMIC DNA]</scope>
    <source>
        <strain evidence="2">W79</strain>
    </source>
</reference>
<dbReference type="EMBL" id="AP027080">
    <property type="protein sequence ID" value="BDU71361.1"/>
    <property type="molecule type" value="Genomic_DNA"/>
</dbReference>
<dbReference type="PANTHER" id="PTHR30528">
    <property type="entry name" value="CYTOPLASMIC PROTEIN"/>
    <property type="match status" value="1"/>
</dbReference>
<dbReference type="AlphaFoldDB" id="A0AA48K7P4"/>